<dbReference type="Gene3D" id="3.90.960.10">
    <property type="entry name" value="YbaK/aminoacyl-tRNA synthetase-associated domain"/>
    <property type="match status" value="1"/>
</dbReference>
<dbReference type="InterPro" id="IPR036754">
    <property type="entry name" value="YbaK/aa-tRNA-synt-asso_dom_sf"/>
</dbReference>
<dbReference type="VEuPathDB" id="TriTrypDB:LtaPh_0306600"/>
<protein>
    <recommendedName>
        <fullName evidence="2">YbaK/aminoacyl-tRNA synthetase-associated domain-containing protein</fullName>
    </recommendedName>
</protein>
<dbReference type="PANTHER" id="PTHR30411">
    <property type="entry name" value="CYTOPLASMIC PROTEIN"/>
    <property type="match status" value="1"/>
</dbReference>
<dbReference type="EMBL" id="BLBS01000003">
    <property type="protein sequence ID" value="GET85574.1"/>
    <property type="molecule type" value="Genomic_DNA"/>
</dbReference>
<dbReference type="GO" id="GO:0002161">
    <property type="term" value="F:aminoacyl-tRNA deacylase activity"/>
    <property type="evidence" value="ECO:0007669"/>
    <property type="project" value="InterPro"/>
</dbReference>
<dbReference type="PANTHER" id="PTHR30411:SF1">
    <property type="entry name" value="CYTOPLASMIC PROTEIN"/>
    <property type="match status" value="1"/>
</dbReference>
<dbReference type="Pfam" id="PF04073">
    <property type="entry name" value="tRNA_edit"/>
    <property type="match status" value="1"/>
</dbReference>
<dbReference type="SUPFAM" id="SSF55826">
    <property type="entry name" value="YbaK/ProRS associated domain"/>
    <property type="match status" value="1"/>
</dbReference>
<feature type="region of interest" description="Disordered" evidence="1">
    <location>
        <begin position="127"/>
        <end position="166"/>
    </location>
</feature>
<feature type="region of interest" description="Disordered" evidence="1">
    <location>
        <begin position="1"/>
        <end position="21"/>
    </location>
</feature>
<reference evidence="3" key="1">
    <citation type="submission" date="2019-11" db="EMBL/GenBank/DDBJ databases">
        <title>Leishmania tarentolae CDS.</title>
        <authorList>
            <person name="Goto Y."/>
            <person name="Yamagishi J."/>
        </authorList>
    </citation>
    <scope>NUCLEOTIDE SEQUENCE [LARGE SCALE GENOMIC DNA]</scope>
    <source>
        <strain evidence="3">Parrot Tar II</strain>
    </source>
</reference>
<feature type="domain" description="YbaK/aminoacyl-tRNA synthetase-associated" evidence="2">
    <location>
        <begin position="175"/>
        <end position="261"/>
    </location>
</feature>
<dbReference type="CDD" id="cd04333">
    <property type="entry name" value="ProX_deacylase"/>
    <property type="match status" value="1"/>
</dbReference>
<comment type="caution">
    <text evidence="3">The sequence shown here is derived from an EMBL/GenBank/DDBJ whole genome shotgun (WGS) entry which is preliminary data.</text>
</comment>
<evidence type="ECO:0000259" key="2">
    <source>
        <dbReference type="Pfam" id="PF04073"/>
    </source>
</evidence>
<evidence type="ECO:0000313" key="3">
    <source>
        <dbReference type="EMBL" id="GET85574.1"/>
    </source>
</evidence>
<evidence type="ECO:0000313" key="4">
    <source>
        <dbReference type="Proteomes" id="UP000419144"/>
    </source>
</evidence>
<evidence type="ECO:0000256" key="1">
    <source>
        <dbReference type="SAM" id="MobiDB-lite"/>
    </source>
</evidence>
<dbReference type="Proteomes" id="UP000419144">
    <property type="component" value="Unassembled WGS sequence"/>
</dbReference>
<gene>
    <name evidence="3" type="ORF">LtaPh_0306600</name>
</gene>
<dbReference type="InterPro" id="IPR007214">
    <property type="entry name" value="YbaK/aa-tRNA-synth-assoc-dom"/>
</dbReference>
<dbReference type="AlphaFoldDB" id="A0A640K9A7"/>
<dbReference type="OrthoDB" id="5592174at2759"/>
<name>A0A640K9A7_LEITA</name>
<sequence length="310" mass="33541">MLTSGSRCVHRHPPSASPSSSPHLLFNLSLAYPSTTSFTHTSTKTTTVKHLSLSLSTYRRPPASTPIARLTATLGIEMERCRQYLIARNAHHLIERIQEFAESSSTVELAAIRLGCDPAHIAKSLSFSQKKPMSKAEAKAQQKMKEVRKQQQQQDGSGIAAAGGPPTITAPEDATIVVIVAAGDAKVSAKKYKEKFACQPKMLKREEVEACTGFPPGAVCPFGLNEDVRVYLDVSLKRFPHVYPSAGTSNTGMKVTIDELEQYASNAVEWVDLCEGWKPEDGTAIDVAQDANVAAKKVENEASKSAEVTS</sequence>
<organism evidence="3 4">
    <name type="scientific">Leishmania tarentolae</name>
    <name type="common">Sauroleishmania tarentolae</name>
    <dbReference type="NCBI Taxonomy" id="5689"/>
    <lineage>
        <taxon>Eukaryota</taxon>
        <taxon>Discoba</taxon>
        <taxon>Euglenozoa</taxon>
        <taxon>Kinetoplastea</taxon>
        <taxon>Metakinetoplastina</taxon>
        <taxon>Trypanosomatida</taxon>
        <taxon>Trypanosomatidae</taxon>
        <taxon>Leishmaniinae</taxon>
        <taxon>Leishmania</taxon>
        <taxon>lizard Leishmania</taxon>
    </lineage>
</organism>
<feature type="compositionally biased region" description="Basic and acidic residues" evidence="1">
    <location>
        <begin position="134"/>
        <end position="149"/>
    </location>
</feature>
<keyword evidence="4" id="KW-1185">Reference proteome</keyword>
<proteinExistence type="predicted"/>
<accession>A0A640K9A7</accession>